<reference evidence="3" key="1">
    <citation type="submission" date="2015-05" db="EMBL/GenBank/DDBJ databases">
        <authorList>
            <person name="Urmite Genomes"/>
        </authorList>
    </citation>
    <scope>NUCLEOTIDE SEQUENCE [LARGE SCALE GENOMIC DNA]</scope>
    <source>
        <strain evidence="3">LF1</strain>
    </source>
</reference>
<organism evidence="2 3">
    <name type="scientific">Neobacillus massiliamazoniensis</name>
    <dbReference type="NCBI Taxonomy" id="1499688"/>
    <lineage>
        <taxon>Bacteria</taxon>
        <taxon>Bacillati</taxon>
        <taxon>Bacillota</taxon>
        <taxon>Bacilli</taxon>
        <taxon>Bacillales</taxon>
        <taxon>Bacillaceae</taxon>
        <taxon>Neobacillus</taxon>
    </lineage>
</organism>
<accession>A0A0U1P2Y2</accession>
<dbReference type="InterPro" id="IPR010406">
    <property type="entry name" value="DUF1003"/>
</dbReference>
<keyword evidence="3" id="KW-1185">Reference proteome</keyword>
<feature type="transmembrane region" description="Helical" evidence="1">
    <location>
        <begin position="73"/>
        <end position="91"/>
    </location>
</feature>
<dbReference type="RefSeq" id="WP_245640518.1">
    <property type="nucleotide sequence ID" value="NZ_CVRB01000005.1"/>
</dbReference>
<evidence type="ECO:0008006" key="4">
    <source>
        <dbReference type="Google" id="ProtNLM"/>
    </source>
</evidence>
<evidence type="ECO:0000313" key="2">
    <source>
        <dbReference type="EMBL" id="CRK84626.1"/>
    </source>
</evidence>
<proteinExistence type="predicted"/>
<dbReference type="Pfam" id="PF06210">
    <property type="entry name" value="DUF1003"/>
    <property type="match status" value="1"/>
</dbReference>
<feature type="transmembrane region" description="Helical" evidence="1">
    <location>
        <begin position="103"/>
        <end position="123"/>
    </location>
</feature>
<gene>
    <name evidence="2" type="ORF">BN000_04669</name>
</gene>
<name>A0A0U1P2Y2_9BACI</name>
<keyword evidence="1" id="KW-1133">Transmembrane helix</keyword>
<dbReference type="Proteomes" id="UP000199087">
    <property type="component" value="Unassembled WGS sequence"/>
</dbReference>
<evidence type="ECO:0000256" key="1">
    <source>
        <dbReference type="SAM" id="Phobius"/>
    </source>
</evidence>
<evidence type="ECO:0000313" key="3">
    <source>
        <dbReference type="Proteomes" id="UP000199087"/>
    </source>
</evidence>
<dbReference type="EMBL" id="CVRB01000005">
    <property type="protein sequence ID" value="CRK84626.1"/>
    <property type="molecule type" value="Genomic_DNA"/>
</dbReference>
<dbReference type="PANTHER" id="PTHR41386">
    <property type="entry name" value="INTEGRAL MEMBRANE PROTEIN-RELATED"/>
    <property type="match status" value="1"/>
</dbReference>
<keyword evidence="1" id="KW-0812">Transmembrane</keyword>
<sequence length="193" mass="22515">MKQKHYKNQPSAIKLSHDGNKVAALMESGRVDEIVAEYKRTILNRIDDEYNKNTKFSNKVADQIAQFGGSWKFIIIFGIILFMWMLFNTLALTKSFHFDEAPFILLNLCLSFLAAFQAPIIMMSQNRQAARDKNESIVNFAINYRAEEEVDDMQGHLHRIEEDEMKRFEYLENELKTVKKLLLSIESEIKKSK</sequence>
<dbReference type="AlphaFoldDB" id="A0A0U1P2Y2"/>
<dbReference type="PANTHER" id="PTHR41386:SF1">
    <property type="entry name" value="MEMBRANE PROTEIN"/>
    <property type="match status" value="1"/>
</dbReference>
<protein>
    <recommendedName>
        <fullName evidence="4">DUF1003 domain-containing protein</fullName>
    </recommendedName>
</protein>
<keyword evidence="1" id="KW-0472">Membrane</keyword>